<evidence type="ECO:0000256" key="7">
    <source>
        <dbReference type="ARBA" id="ARBA00038093"/>
    </source>
</evidence>
<proteinExistence type="inferred from homology"/>
<dbReference type="Gene3D" id="3.40.50.1010">
    <property type="entry name" value="5'-nuclease"/>
    <property type="match status" value="1"/>
</dbReference>
<name>A0A0M2UXT7_9BACT</name>
<dbReference type="InterPro" id="IPR002716">
    <property type="entry name" value="PIN_dom"/>
</dbReference>
<dbReference type="GO" id="GO:0046872">
    <property type="term" value="F:metal ion binding"/>
    <property type="evidence" value="ECO:0007669"/>
    <property type="project" value="UniProtKB-KW"/>
</dbReference>
<dbReference type="PANTHER" id="PTHR33653">
    <property type="entry name" value="RIBONUCLEASE VAPC2"/>
    <property type="match status" value="1"/>
</dbReference>
<dbReference type="InterPro" id="IPR050556">
    <property type="entry name" value="Type_II_TA_system_RNase"/>
</dbReference>
<comment type="caution">
    <text evidence="9">The sequence shown here is derived from an EMBL/GenBank/DDBJ whole genome shotgun (WGS) entry which is preliminary data.</text>
</comment>
<accession>A0A0M2UXT7</accession>
<keyword evidence="4" id="KW-0479">Metal-binding</keyword>
<dbReference type="AlphaFoldDB" id="A0A0M2UXT7"/>
<keyword evidence="3" id="KW-0540">Nuclease</keyword>
<evidence type="ECO:0000256" key="5">
    <source>
        <dbReference type="ARBA" id="ARBA00022801"/>
    </source>
</evidence>
<evidence type="ECO:0000256" key="3">
    <source>
        <dbReference type="ARBA" id="ARBA00022722"/>
    </source>
</evidence>
<feature type="domain" description="PIN" evidence="8">
    <location>
        <begin position="6"/>
        <end position="125"/>
    </location>
</feature>
<dbReference type="SUPFAM" id="SSF88723">
    <property type="entry name" value="PIN domain-like"/>
    <property type="match status" value="1"/>
</dbReference>
<evidence type="ECO:0000256" key="1">
    <source>
        <dbReference type="ARBA" id="ARBA00001946"/>
    </source>
</evidence>
<reference evidence="9 10" key="1">
    <citation type="journal article" date="2013" name="BMC Microbiol.">
        <title>Identification of the type II cytochrome c maturation pathway in anammox bacteria by comparative genomics.</title>
        <authorList>
            <person name="Ferousi C."/>
            <person name="Speth D.R."/>
            <person name="Reimann J."/>
            <person name="Op den Camp H.J."/>
            <person name="Allen J.W."/>
            <person name="Keltjens J.T."/>
            <person name="Jetten M.S."/>
        </authorList>
    </citation>
    <scope>NUCLEOTIDE SEQUENCE [LARGE SCALE GENOMIC DNA]</scope>
    <source>
        <strain evidence="9">RU1</strain>
    </source>
</reference>
<keyword evidence="6" id="KW-0460">Magnesium</keyword>
<dbReference type="CDD" id="cd18744">
    <property type="entry name" value="PIN_VapC4-5_FitB-like"/>
    <property type="match status" value="1"/>
</dbReference>
<dbReference type="Proteomes" id="UP000034954">
    <property type="component" value="Unassembled WGS sequence"/>
</dbReference>
<evidence type="ECO:0000256" key="6">
    <source>
        <dbReference type="ARBA" id="ARBA00022842"/>
    </source>
</evidence>
<evidence type="ECO:0000256" key="2">
    <source>
        <dbReference type="ARBA" id="ARBA00022649"/>
    </source>
</evidence>
<sequence>MYPPSLLDTDILSELFKGNSSVKARASEYLREHSRCTISHITQYEILKGLKAKKAQKQIDAFLLFCKANIVLPITDAVILTAADLYATLRGQGTIISDADIIVASIAITNNLVLVTNNINHFSRISSLLPDNWKT</sequence>
<dbReference type="InterPro" id="IPR029060">
    <property type="entry name" value="PIN-like_dom_sf"/>
</dbReference>
<dbReference type="EMBL" id="LAQJ01000045">
    <property type="protein sequence ID" value="KKO20908.1"/>
    <property type="molecule type" value="Genomic_DNA"/>
</dbReference>
<dbReference type="Pfam" id="PF01850">
    <property type="entry name" value="PIN"/>
    <property type="match status" value="1"/>
</dbReference>
<dbReference type="GO" id="GO:0016787">
    <property type="term" value="F:hydrolase activity"/>
    <property type="evidence" value="ECO:0007669"/>
    <property type="project" value="UniProtKB-KW"/>
</dbReference>
<dbReference type="PANTHER" id="PTHR33653:SF1">
    <property type="entry name" value="RIBONUCLEASE VAPC2"/>
    <property type="match status" value="1"/>
</dbReference>
<keyword evidence="2" id="KW-1277">Toxin-antitoxin system</keyword>
<comment type="cofactor">
    <cofactor evidence="1">
        <name>Mg(2+)</name>
        <dbReference type="ChEBI" id="CHEBI:18420"/>
    </cofactor>
</comment>
<protein>
    <recommendedName>
        <fullName evidence="8">PIN domain-containing protein</fullName>
    </recommendedName>
</protein>
<organism evidence="9 10">
    <name type="scientific">Candidatus Brocadia fulgida</name>
    <dbReference type="NCBI Taxonomy" id="380242"/>
    <lineage>
        <taxon>Bacteria</taxon>
        <taxon>Pseudomonadati</taxon>
        <taxon>Planctomycetota</taxon>
        <taxon>Candidatus Brocadiia</taxon>
        <taxon>Candidatus Brocadiales</taxon>
        <taxon>Candidatus Brocadiaceae</taxon>
        <taxon>Candidatus Brocadia</taxon>
    </lineage>
</organism>
<dbReference type="GO" id="GO:0004518">
    <property type="term" value="F:nuclease activity"/>
    <property type="evidence" value="ECO:0007669"/>
    <property type="project" value="UniProtKB-KW"/>
</dbReference>
<comment type="similarity">
    <text evidence="7">Belongs to the PINc/VapC protein family.</text>
</comment>
<evidence type="ECO:0000313" key="10">
    <source>
        <dbReference type="Proteomes" id="UP000034954"/>
    </source>
</evidence>
<evidence type="ECO:0000313" key="9">
    <source>
        <dbReference type="EMBL" id="KKO20908.1"/>
    </source>
</evidence>
<evidence type="ECO:0000256" key="4">
    <source>
        <dbReference type="ARBA" id="ARBA00022723"/>
    </source>
</evidence>
<gene>
    <name evidence="9" type="ORF">BROFUL_00361</name>
</gene>
<keyword evidence="10" id="KW-1185">Reference proteome</keyword>
<keyword evidence="5" id="KW-0378">Hydrolase</keyword>
<evidence type="ECO:0000259" key="8">
    <source>
        <dbReference type="Pfam" id="PF01850"/>
    </source>
</evidence>